<evidence type="ECO:0000256" key="4">
    <source>
        <dbReference type="ARBA" id="ARBA00022777"/>
    </source>
</evidence>
<dbReference type="OrthoDB" id="5979581at2759"/>
<dbReference type="InterPro" id="IPR011009">
    <property type="entry name" value="Kinase-like_dom_sf"/>
</dbReference>
<evidence type="ECO:0000256" key="1">
    <source>
        <dbReference type="ARBA" id="ARBA00022527"/>
    </source>
</evidence>
<name>A0A8K0T490_9HYPO</name>
<proteinExistence type="predicted"/>
<dbReference type="EMBL" id="JAGPNK010000001">
    <property type="protein sequence ID" value="KAH7329553.1"/>
    <property type="molecule type" value="Genomic_DNA"/>
</dbReference>
<dbReference type="AlphaFoldDB" id="A0A8K0T490"/>
<dbReference type="GO" id="GO:0005634">
    <property type="term" value="C:nucleus"/>
    <property type="evidence" value="ECO:0007669"/>
    <property type="project" value="TreeGrafter"/>
</dbReference>
<evidence type="ECO:0000256" key="3">
    <source>
        <dbReference type="ARBA" id="ARBA00022741"/>
    </source>
</evidence>
<dbReference type="PANTHER" id="PTHR45646">
    <property type="entry name" value="SERINE/THREONINE-PROTEIN KINASE DOA-RELATED"/>
    <property type="match status" value="1"/>
</dbReference>
<evidence type="ECO:0000256" key="2">
    <source>
        <dbReference type="ARBA" id="ARBA00022679"/>
    </source>
</evidence>
<keyword evidence="2" id="KW-0808">Transferase</keyword>
<keyword evidence="4 7" id="KW-0418">Kinase</keyword>
<accession>A0A8K0T490</accession>
<dbReference type="PROSITE" id="PS50011">
    <property type="entry name" value="PROTEIN_KINASE_DOM"/>
    <property type="match status" value="1"/>
</dbReference>
<organism evidence="7 8">
    <name type="scientific">Stachybotrys elegans</name>
    <dbReference type="NCBI Taxonomy" id="80388"/>
    <lineage>
        <taxon>Eukaryota</taxon>
        <taxon>Fungi</taxon>
        <taxon>Dikarya</taxon>
        <taxon>Ascomycota</taxon>
        <taxon>Pezizomycotina</taxon>
        <taxon>Sordariomycetes</taxon>
        <taxon>Hypocreomycetidae</taxon>
        <taxon>Hypocreales</taxon>
        <taxon>Stachybotryaceae</taxon>
        <taxon>Stachybotrys</taxon>
    </lineage>
</organism>
<dbReference type="Proteomes" id="UP000813444">
    <property type="component" value="Unassembled WGS sequence"/>
</dbReference>
<evidence type="ECO:0000256" key="5">
    <source>
        <dbReference type="ARBA" id="ARBA00022840"/>
    </source>
</evidence>
<dbReference type="InterPro" id="IPR000719">
    <property type="entry name" value="Prot_kinase_dom"/>
</dbReference>
<evidence type="ECO:0000313" key="7">
    <source>
        <dbReference type="EMBL" id="KAH7329553.1"/>
    </source>
</evidence>
<dbReference type="InterPro" id="IPR008271">
    <property type="entry name" value="Ser/Thr_kinase_AS"/>
</dbReference>
<dbReference type="SUPFAM" id="SSF56112">
    <property type="entry name" value="Protein kinase-like (PK-like)"/>
    <property type="match status" value="1"/>
</dbReference>
<keyword evidence="5" id="KW-0067">ATP-binding</keyword>
<dbReference type="PANTHER" id="PTHR45646:SF11">
    <property type="entry name" value="SERINE_THREONINE-PROTEIN KINASE DOA"/>
    <property type="match status" value="1"/>
</dbReference>
<reference evidence="7" key="1">
    <citation type="journal article" date="2021" name="Nat. Commun.">
        <title>Genetic determinants of endophytism in the Arabidopsis root mycobiome.</title>
        <authorList>
            <person name="Mesny F."/>
            <person name="Miyauchi S."/>
            <person name="Thiergart T."/>
            <person name="Pickel B."/>
            <person name="Atanasova L."/>
            <person name="Karlsson M."/>
            <person name="Huettel B."/>
            <person name="Barry K.W."/>
            <person name="Haridas S."/>
            <person name="Chen C."/>
            <person name="Bauer D."/>
            <person name="Andreopoulos W."/>
            <person name="Pangilinan J."/>
            <person name="LaButti K."/>
            <person name="Riley R."/>
            <person name="Lipzen A."/>
            <person name="Clum A."/>
            <person name="Drula E."/>
            <person name="Henrissat B."/>
            <person name="Kohler A."/>
            <person name="Grigoriev I.V."/>
            <person name="Martin F.M."/>
            <person name="Hacquard S."/>
        </authorList>
    </citation>
    <scope>NUCLEOTIDE SEQUENCE</scope>
    <source>
        <strain evidence="7">MPI-CAGE-CH-0235</strain>
    </source>
</reference>
<keyword evidence="3" id="KW-0547">Nucleotide-binding</keyword>
<dbReference type="Pfam" id="PF00069">
    <property type="entry name" value="Pkinase"/>
    <property type="match status" value="2"/>
</dbReference>
<dbReference type="SMART" id="SM00220">
    <property type="entry name" value="S_TKc"/>
    <property type="match status" value="1"/>
</dbReference>
<dbReference type="InterPro" id="IPR051175">
    <property type="entry name" value="CLK_kinases"/>
</dbReference>
<dbReference type="Gene3D" id="1.10.510.10">
    <property type="entry name" value="Transferase(Phosphotransferase) domain 1"/>
    <property type="match status" value="1"/>
</dbReference>
<dbReference type="Gene3D" id="3.30.200.20">
    <property type="entry name" value="Phosphorylase Kinase, domain 1"/>
    <property type="match status" value="1"/>
</dbReference>
<evidence type="ECO:0000313" key="8">
    <source>
        <dbReference type="Proteomes" id="UP000813444"/>
    </source>
</evidence>
<feature type="domain" description="Protein kinase" evidence="6">
    <location>
        <begin position="70"/>
        <end position="454"/>
    </location>
</feature>
<gene>
    <name evidence="7" type="ORF">B0I35DRAFT_448624</name>
</gene>
<dbReference type="GO" id="GO:0005524">
    <property type="term" value="F:ATP binding"/>
    <property type="evidence" value="ECO:0007669"/>
    <property type="project" value="UniProtKB-KW"/>
</dbReference>
<keyword evidence="8" id="KW-1185">Reference proteome</keyword>
<dbReference type="GO" id="GO:0043484">
    <property type="term" value="P:regulation of RNA splicing"/>
    <property type="evidence" value="ECO:0007669"/>
    <property type="project" value="TreeGrafter"/>
</dbReference>
<dbReference type="GO" id="GO:0004674">
    <property type="term" value="F:protein serine/threonine kinase activity"/>
    <property type="evidence" value="ECO:0007669"/>
    <property type="project" value="UniProtKB-KW"/>
</dbReference>
<protein>
    <submittedName>
        <fullName evidence="7">Kinase domain protein</fullName>
    </submittedName>
</protein>
<keyword evidence="1" id="KW-0723">Serine/threonine-protein kinase</keyword>
<sequence length="472" mass="53801">MACAWHAAKLRSLWKKPSNKLPPYLTRSLATLASESSSLISEPIDEEHLHSDRLKYFYPTKPGETLAGKYKTISKLGFGGASTVWLAENVHFQRWKKSSSPRYVSIKIPALDTDGPGEAAKLKVIASADPSHPGLSYVRVPIDTFQLQGPQGTHLCLVYQPMRETLYQFQRRMPRQRLLMMDFKLFLHLLLQALDYLHTGCNLIHTDIKDENILMTIEDEQILSDFASHCRNNPQPRHIRAEDGRVTYLAEDDLGPLYPRGVSNVILPMLSDFSASHAGLDGRSHIFPTQSHCYRAPEVLLGCPWTYSIDIWNVGLLMWDLLEDTTLFGQRVGYVDGYDAHVHLARMVSLLGPPPEQLIERERAYRKLQLGFEVVNSKGEKCGTMNEFWGGPFFDDNGDIIRKDLLEGGRPLADTVTELSGEEKVRFLDFASQMLQWLPEKRKTARELLQHPFFHHGHEKKEQDRCLEMCAM</sequence>
<dbReference type="PROSITE" id="PS00108">
    <property type="entry name" value="PROTEIN_KINASE_ST"/>
    <property type="match status" value="1"/>
</dbReference>
<comment type="caution">
    <text evidence="7">The sequence shown here is derived from an EMBL/GenBank/DDBJ whole genome shotgun (WGS) entry which is preliminary data.</text>
</comment>
<evidence type="ECO:0000259" key="6">
    <source>
        <dbReference type="PROSITE" id="PS50011"/>
    </source>
</evidence>